<dbReference type="PANTHER" id="PTHR43166:SF35">
    <property type="entry name" value="L-CYSTINE IMPORT ATP-BINDING PROTEIN TCYN"/>
    <property type="match status" value="1"/>
</dbReference>
<evidence type="ECO:0000256" key="1">
    <source>
        <dbReference type="ARBA" id="ARBA00004202"/>
    </source>
</evidence>
<dbReference type="PANTHER" id="PTHR43166">
    <property type="entry name" value="AMINO ACID IMPORT ATP-BINDING PROTEIN"/>
    <property type="match status" value="1"/>
</dbReference>
<dbReference type="InterPro" id="IPR050086">
    <property type="entry name" value="MetN_ABC_transporter-like"/>
</dbReference>
<evidence type="ECO:0000256" key="7">
    <source>
        <dbReference type="ARBA" id="ARBA00023136"/>
    </source>
</evidence>
<dbReference type="GO" id="GO:0016887">
    <property type="term" value="F:ATP hydrolysis activity"/>
    <property type="evidence" value="ECO:0007669"/>
    <property type="project" value="InterPro"/>
</dbReference>
<keyword evidence="3" id="KW-0813">Transport</keyword>
<dbReference type="STRING" id="1297742.A176_001448"/>
<dbReference type="RefSeq" id="WP_002634794.1">
    <property type="nucleotide sequence ID" value="NZ_CP012109.1"/>
</dbReference>
<dbReference type="SUPFAM" id="SSF52540">
    <property type="entry name" value="P-loop containing nucleoside triphosphate hydrolases"/>
    <property type="match status" value="1"/>
</dbReference>
<keyword evidence="10" id="KW-1185">Reference proteome</keyword>
<protein>
    <submittedName>
        <fullName evidence="9">Histidine ABC transporter, ATP-binding protein HisP</fullName>
    </submittedName>
</protein>
<feature type="domain" description="ABC transporter" evidence="8">
    <location>
        <begin position="2"/>
        <end position="241"/>
    </location>
</feature>
<dbReference type="AlphaFoldDB" id="A0A0H4WMC8"/>
<dbReference type="eggNOG" id="COG1126">
    <property type="taxonomic scope" value="Bacteria"/>
</dbReference>
<dbReference type="PATRIC" id="fig|1297742.4.peg.1465"/>
<dbReference type="OrthoDB" id="9809450at2"/>
<dbReference type="Pfam" id="PF00005">
    <property type="entry name" value="ABC_tran"/>
    <property type="match status" value="1"/>
</dbReference>
<dbReference type="InterPro" id="IPR017871">
    <property type="entry name" value="ABC_transporter-like_CS"/>
</dbReference>
<evidence type="ECO:0000256" key="3">
    <source>
        <dbReference type="ARBA" id="ARBA00022448"/>
    </source>
</evidence>
<comment type="similarity">
    <text evidence="2">Belongs to the ABC transporter superfamily.</text>
</comment>
<accession>A0A0H4WMC8</accession>
<dbReference type="GO" id="GO:0005886">
    <property type="term" value="C:plasma membrane"/>
    <property type="evidence" value="ECO:0007669"/>
    <property type="project" value="UniProtKB-SubCell"/>
</dbReference>
<gene>
    <name evidence="9" type="ORF">A176_001448</name>
</gene>
<name>A0A0H4WMC8_9BACT</name>
<comment type="subcellular location">
    <subcellularLocation>
        <location evidence="1">Cell membrane</location>
        <topology evidence="1">Peripheral membrane protein</topology>
    </subcellularLocation>
</comment>
<evidence type="ECO:0000313" key="9">
    <source>
        <dbReference type="EMBL" id="AKQ64536.1"/>
    </source>
</evidence>
<evidence type="ECO:0000256" key="4">
    <source>
        <dbReference type="ARBA" id="ARBA00022475"/>
    </source>
</evidence>
<dbReference type="InterPro" id="IPR003439">
    <property type="entry name" value="ABC_transporter-like_ATP-bd"/>
</dbReference>
<evidence type="ECO:0000313" key="10">
    <source>
        <dbReference type="Proteomes" id="UP000009026"/>
    </source>
</evidence>
<keyword evidence="5" id="KW-0547">Nucleotide-binding</keyword>
<dbReference type="InterPro" id="IPR030679">
    <property type="entry name" value="ABC_ATPase_HisP-typ"/>
</dbReference>
<evidence type="ECO:0000256" key="6">
    <source>
        <dbReference type="ARBA" id="ARBA00022840"/>
    </source>
</evidence>
<dbReference type="InterPro" id="IPR027417">
    <property type="entry name" value="P-loop_NTPase"/>
</dbReference>
<dbReference type="InterPro" id="IPR003593">
    <property type="entry name" value="AAA+_ATPase"/>
</dbReference>
<sequence length="254" mass="27640">MIEVEKLSKRYDGRLVLDGIDATFAPGEVTALVGPSGGGKSTLLRCLNGLESFDAGVVRVGSDALAPGDVRAQGEKVRSIRRRVGFVFQQWHLFAHRTALGNVTEAPLHVKGVGRKEALERGRELLEKVGLSHRQDAYPSELSGGEQQRVAIARALAMEPEVLLMDEPTSALDPERVGALIDLLEQLRSEGLTLVSVTHEMRFARELASRVLVLYGGRIIEEGPPERVLASPHHERTRAFLGLGRVASLRTMGA</sequence>
<dbReference type="GO" id="GO:0005524">
    <property type="term" value="F:ATP binding"/>
    <property type="evidence" value="ECO:0007669"/>
    <property type="project" value="UniProtKB-KW"/>
</dbReference>
<dbReference type="GO" id="GO:0015424">
    <property type="term" value="F:ABC-type amino acid transporter activity"/>
    <property type="evidence" value="ECO:0007669"/>
    <property type="project" value="InterPro"/>
</dbReference>
<dbReference type="SMART" id="SM00382">
    <property type="entry name" value="AAA"/>
    <property type="match status" value="1"/>
</dbReference>
<keyword evidence="6 9" id="KW-0067">ATP-binding</keyword>
<evidence type="ECO:0000256" key="5">
    <source>
        <dbReference type="ARBA" id="ARBA00022741"/>
    </source>
</evidence>
<keyword evidence="4" id="KW-1003">Cell membrane</keyword>
<reference evidence="9 10" key="1">
    <citation type="journal article" date="2016" name="PLoS ONE">
        <title>Complete Genome Sequence and Comparative Genomics of a Novel Myxobacterium Myxococcus hansupus.</title>
        <authorList>
            <person name="Sharma G."/>
            <person name="Narwani T."/>
            <person name="Subramanian S."/>
        </authorList>
    </citation>
    <scope>NUCLEOTIDE SEQUENCE [LARGE SCALE GENOMIC DNA]</scope>
    <source>
        <strain evidence="10">mixupus</strain>
    </source>
</reference>
<dbReference type="EMBL" id="CP012109">
    <property type="protein sequence ID" value="AKQ64536.1"/>
    <property type="molecule type" value="Genomic_DNA"/>
</dbReference>
<evidence type="ECO:0000256" key="2">
    <source>
        <dbReference type="ARBA" id="ARBA00005417"/>
    </source>
</evidence>
<dbReference type="Gene3D" id="3.40.50.300">
    <property type="entry name" value="P-loop containing nucleotide triphosphate hydrolases"/>
    <property type="match status" value="1"/>
</dbReference>
<evidence type="ECO:0000259" key="8">
    <source>
        <dbReference type="PROSITE" id="PS50893"/>
    </source>
</evidence>
<proteinExistence type="inferred from homology"/>
<organism evidence="9 10">
    <name type="scientific">Pseudomyxococcus hansupus</name>
    <dbReference type="NCBI Taxonomy" id="1297742"/>
    <lineage>
        <taxon>Bacteria</taxon>
        <taxon>Pseudomonadati</taxon>
        <taxon>Myxococcota</taxon>
        <taxon>Myxococcia</taxon>
        <taxon>Myxococcales</taxon>
        <taxon>Cystobacterineae</taxon>
        <taxon>Myxococcaceae</taxon>
        <taxon>Pseudomyxococcus</taxon>
    </lineage>
</organism>
<dbReference type="Proteomes" id="UP000009026">
    <property type="component" value="Chromosome"/>
</dbReference>
<keyword evidence="7" id="KW-0472">Membrane</keyword>
<dbReference type="PROSITE" id="PS50893">
    <property type="entry name" value="ABC_TRANSPORTER_2"/>
    <property type="match status" value="1"/>
</dbReference>
<dbReference type="KEGG" id="mym:A176_001448"/>
<dbReference type="PIRSF" id="PIRSF039085">
    <property type="entry name" value="ABC_ATPase_HisP"/>
    <property type="match status" value="1"/>
</dbReference>
<dbReference type="PROSITE" id="PS00211">
    <property type="entry name" value="ABC_TRANSPORTER_1"/>
    <property type="match status" value="1"/>
</dbReference>